<evidence type="ECO:0000313" key="2">
    <source>
        <dbReference type="Proteomes" id="UP001562425"/>
    </source>
</evidence>
<keyword evidence="2" id="KW-1185">Reference proteome</keyword>
<proteinExistence type="predicted"/>
<dbReference type="AlphaFoldDB" id="A0ABD1CK36"/>
<gene>
    <name evidence="1" type="ORF">pipiens_000625</name>
</gene>
<dbReference type="Proteomes" id="UP001562425">
    <property type="component" value="Unassembled WGS sequence"/>
</dbReference>
<feature type="non-terminal residue" evidence="1">
    <location>
        <position position="45"/>
    </location>
</feature>
<reference evidence="1 2" key="1">
    <citation type="submission" date="2024-05" db="EMBL/GenBank/DDBJ databases">
        <title>Culex pipiens pipiens assembly and annotation.</title>
        <authorList>
            <person name="Alout H."/>
            <person name="Durand T."/>
        </authorList>
    </citation>
    <scope>NUCLEOTIDE SEQUENCE [LARGE SCALE GENOMIC DNA]</scope>
    <source>
        <strain evidence="1">HA-2024</strain>
        <tissue evidence="1">Whole body</tissue>
    </source>
</reference>
<organism evidence="1 2">
    <name type="scientific">Culex pipiens pipiens</name>
    <name type="common">Northern house mosquito</name>
    <dbReference type="NCBI Taxonomy" id="38569"/>
    <lineage>
        <taxon>Eukaryota</taxon>
        <taxon>Metazoa</taxon>
        <taxon>Ecdysozoa</taxon>
        <taxon>Arthropoda</taxon>
        <taxon>Hexapoda</taxon>
        <taxon>Insecta</taxon>
        <taxon>Pterygota</taxon>
        <taxon>Neoptera</taxon>
        <taxon>Endopterygota</taxon>
        <taxon>Diptera</taxon>
        <taxon>Nematocera</taxon>
        <taxon>Culicoidea</taxon>
        <taxon>Culicidae</taxon>
        <taxon>Culicinae</taxon>
        <taxon>Culicini</taxon>
        <taxon>Culex</taxon>
        <taxon>Culex</taxon>
    </lineage>
</organism>
<dbReference type="EMBL" id="JBEHCU010011417">
    <property type="protein sequence ID" value="KAL1376754.1"/>
    <property type="molecule type" value="Genomic_DNA"/>
</dbReference>
<protein>
    <submittedName>
        <fullName evidence="1">Uncharacterized protein</fullName>
    </submittedName>
</protein>
<evidence type="ECO:0000313" key="1">
    <source>
        <dbReference type="EMBL" id="KAL1376754.1"/>
    </source>
</evidence>
<comment type="caution">
    <text evidence="1">The sequence shown here is derived from an EMBL/GenBank/DDBJ whole genome shotgun (WGS) entry which is preliminary data.</text>
</comment>
<sequence>MPGHAIELILYGLDYLLRWLLNGEENFLVLFVYEKAVFKAMQHFY</sequence>
<accession>A0ABD1CK36</accession>
<name>A0ABD1CK36_CULPP</name>